<dbReference type="PATRIC" id="fig|1423769.4.peg.2291"/>
<dbReference type="EMBL" id="AZEU01000030">
    <property type="protein sequence ID" value="KRL52582.1"/>
    <property type="molecule type" value="Genomic_DNA"/>
</dbReference>
<sequence length="76" mass="8527">MHEGQEQFLQFFLDAVQEGQQDQAKHLLFGAFGQMQSGTFDHAAFDELKDQLLAIVKPDKQAQVQVAMAKFASTLK</sequence>
<name>A0A0R1R6D4_9LACO</name>
<protein>
    <submittedName>
        <fullName evidence="1">Uncharacterized protein</fullName>
    </submittedName>
</protein>
<evidence type="ECO:0000313" key="2">
    <source>
        <dbReference type="Proteomes" id="UP000051790"/>
    </source>
</evidence>
<accession>A0A0R1R6D4</accession>
<dbReference type="OrthoDB" id="1652026at2"/>
<dbReference type="RefSeq" id="WP_054718281.1">
    <property type="nucleotide sequence ID" value="NZ_AZEU01000030.1"/>
</dbReference>
<keyword evidence="2" id="KW-1185">Reference proteome</keyword>
<organism evidence="1 2">
    <name type="scientific">Lacticaseibacillus manihotivorans DSM 13343 = JCM 12514</name>
    <dbReference type="NCBI Taxonomy" id="1423769"/>
    <lineage>
        <taxon>Bacteria</taxon>
        <taxon>Bacillati</taxon>
        <taxon>Bacillota</taxon>
        <taxon>Bacilli</taxon>
        <taxon>Lactobacillales</taxon>
        <taxon>Lactobacillaceae</taxon>
        <taxon>Lacticaseibacillus</taxon>
    </lineage>
</organism>
<dbReference type="Proteomes" id="UP000051790">
    <property type="component" value="Unassembled WGS sequence"/>
</dbReference>
<comment type="caution">
    <text evidence="1">The sequence shown here is derived from an EMBL/GenBank/DDBJ whole genome shotgun (WGS) entry which is preliminary data.</text>
</comment>
<reference evidence="1 2" key="1">
    <citation type="journal article" date="2015" name="Genome Announc.">
        <title>Expanding the biotechnology potential of lactobacilli through comparative genomics of 213 strains and associated genera.</title>
        <authorList>
            <person name="Sun Z."/>
            <person name="Harris H.M."/>
            <person name="McCann A."/>
            <person name="Guo C."/>
            <person name="Argimon S."/>
            <person name="Zhang W."/>
            <person name="Yang X."/>
            <person name="Jeffery I.B."/>
            <person name="Cooney J.C."/>
            <person name="Kagawa T.F."/>
            <person name="Liu W."/>
            <person name="Song Y."/>
            <person name="Salvetti E."/>
            <person name="Wrobel A."/>
            <person name="Rasinkangas P."/>
            <person name="Parkhill J."/>
            <person name="Rea M.C."/>
            <person name="O'Sullivan O."/>
            <person name="Ritari J."/>
            <person name="Douillard F.P."/>
            <person name="Paul Ross R."/>
            <person name="Yang R."/>
            <person name="Briner A.E."/>
            <person name="Felis G.E."/>
            <person name="de Vos W.M."/>
            <person name="Barrangou R."/>
            <person name="Klaenhammer T.R."/>
            <person name="Caufield P.W."/>
            <person name="Cui Y."/>
            <person name="Zhang H."/>
            <person name="O'Toole P.W."/>
        </authorList>
    </citation>
    <scope>NUCLEOTIDE SEQUENCE [LARGE SCALE GENOMIC DNA]</scope>
    <source>
        <strain evidence="1 2">DSM 13343</strain>
    </source>
</reference>
<evidence type="ECO:0000313" key="1">
    <source>
        <dbReference type="EMBL" id="KRL52582.1"/>
    </source>
</evidence>
<dbReference type="AlphaFoldDB" id="A0A0R1R6D4"/>
<gene>
    <name evidence="1" type="ORF">FD01_GL002130</name>
</gene>
<proteinExistence type="predicted"/>